<feature type="region of interest" description="Disordered" evidence="1">
    <location>
        <begin position="458"/>
        <end position="485"/>
    </location>
</feature>
<feature type="region of interest" description="Disordered" evidence="1">
    <location>
        <begin position="156"/>
        <end position="319"/>
    </location>
</feature>
<dbReference type="AlphaFoldDB" id="A0A8J2WJP6"/>
<name>A0A8J2WJP6_9CRUS</name>
<evidence type="ECO:0000313" key="3">
    <source>
        <dbReference type="EMBL" id="CAH0104859.1"/>
    </source>
</evidence>
<reference evidence="3" key="1">
    <citation type="submission" date="2021-11" db="EMBL/GenBank/DDBJ databases">
        <authorList>
            <person name="Schell T."/>
        </authorList>
    </citation>
    <scope>NUCLEOTIDE SEQUENCE</scope>
    <source>
        <strain evidence="3">M5</strain>
    </source>
</reference>
<organism evidence="3 4">
    <name type="scientific">Daphnia galeata</name>
    <dbReference type="NCBI Taxonomy" id="27404"/>
    <lineage>
        <taxon>Eukaryota</taxon>
        <taxon>Metazoa</taxon>
        <taxon>Ecdysozoa</taxon>
        <taxon>Arthropoda</taxon>
        <taxon>Crustacea</taxon>
        <taxon>Branchiopoda</taxon>
        <taxon>Diplostraca</taxon>
        <taxon>Cladocera</taxon>
        <taxon>Anomopoda</taxon>
        <taxon>Daphniidae</taxon>
        <taxon>Daphnia</taxon>
    </lineage>
</organism>
<feature type="region of interest" description="Disordered" evidence="1">
    <location>
        <begin position="511"/>
        <end position="539"/>
    </location>
</feature>
<accession>A0A8J2WJP6</accession>
<dbReference type="Proteomes" id="UP000789390">
    <property type="component" value="Unassembled WGS sequence"/>
</dbReference>
<feature type="region of interest" description="Disordered" evidence="1">
    <location>
        <begin position="69"/>
        <end position="114"/>
    </location>
</feature>
<feature type="region of interest" description="Disordered" evidence="1">
    <location>
        <begin position="364"/>
        <end position="400"/>
    </location>
</feature>
<keyword evidence="4" id="KW-1185">Reference proteome</keyword>
<feature type="transmembrane region" description="Helical" evidence="2">
    <location>
        <begin position="20"/>
        <end position="40"/>
    </location>
</feature>
<feature type="compositionally biased region" description="Acidic residues" evidence="1">
    <location>
        <begin position="196"/>
        <end position="212"/>
    </location>
</feature>
<protein>
    <submittedName>
        <fullName evidence="3">Uncharacterized protein</fullName>
    </submittedName>
</protein>
<proteinExistence type="predicted"/>
<gene>
    <name evidence="3" type="ORF">DGAL_LOCUS7788</name>
</gene>
<keyword evidence="2" id="KW-0812">Transmembrane</keyword>
<comment type="caution">
    <text evidence="3">The sequence shown here is derived from an EMBL/GenBank/DDBJ whole genome shotgun (WGS) entry which is preliminary data.</text>
</comment>
<dbReference type="EMBL" id="CAKKLH010000157">
    <property type="protein sequence ID" value="CAH0104859.1"/>
    <property type="molecule type" value="Genomic_DNA"/>
</dbReference>
<evidence type="ECO:0000313" key="4">
    <source>
        <dbReference type="Proteomes" id="UP000789390"/>
    </source>
</evidence>
<evidence type="ECO:0000256" key="1">
    <source>
        <dbReference type="SAM" id="MobiDB-lite"/>
    </source>
</evidence>
<sequence>MKEEESNPEYVEAVWMFRGILSVILPSTIVILALILCVCFKKTKRGSDAEEHKNGNLFGLSRHSSALDTEFEEDGLKGARATSHRRLPDLPDPLLNGSENPVARHSSVRSSQDTSSELYAQVEIGAIANSFSVPVNNTNINEDSEDLRISVANFNPQTEEPDENHPYDKVKSNHGYSKIKKKAENPYAKVKRSDTMESEPAEADENETDTDNYDVVYTMRTVDETRKVESSPSGAMPLGTGTDGSAPPPLPFPLRGSHSSLASGGESGSHGPRPPPRGRRGHSIILSHASSNGNIHRPNSLISSDQDVGGPDSLDGTAAVQNDTLPEARGAAAAQIHFSGDSQTSQDSKGYSSISVREPLANLKALNPGGNVGRQRIGSSSQHHRQPDSLDPHYATVSDAEDSDEMYAAIAELQPIYDSGAGSDTYAKINDRSETTASNNGAVVAAAAAAAAALAVQSPSSPTLPNFPSETERISPSPIPPTPPSVVSLKQLSIGSSRLHASTLSIASQTSVLGSPKPEKRQANSPLPPPPVPLELNDSLDRSRKSMNVEEMYAKVMKKKGFSVHPWAVASGETGAAKTQSHRGSVDLGFLVTRDAGESFSHNPSRRNSVDSSPHSMGFDVNENGNQVLAEISVQETVAAVVEEDDEEDDFRYEMLPAPRKTRISETDPGYEKIQLKSGDSFNDPRYERIHLRNNGEAEPNYEVVGFRRKRLSESSEPGYEIVELHQNPTTGFSRQDPNYESLHYSVHHVVSDPPYASIAIRDDELKEGELEVMTEETTAELVVNNNTVGIPVYAQVIKSKRAVAQANVVSVVESLPSITDEMVPASPRSLENQDYSVSSSSKNTTIIRISTDNRPPIHYFSDDDTFGVPEQV</sequence>
<evidence type="ECO:0000256" key="2">
    <source>
        <dbReference type="SAM" id="Phobius"/>
    </source>
</evidence>
<keyword evidence="2" id="KW-1133">Transmembrane helix</keyword>
<dbReference type="OrthoDB" id="10263554at2759"/>
<keyword evidence="2" id="KW-0472">Membrane</keyword>